<sequence>MTSFTRALQSELAHLWKNPWDLAMISWVPLLAVWLVWAIFSQAIPTHLPIAVLDLDHSSASRQLTRMLDATPGLSVIAEVTDPAAAQTLLRRAKVIAVVEIPDDWMKSIKQGQSRPVHALYNAQFANASGLVTRDIRTVVATFSAGVEITARNKRGESILAAQVNMEPLRAGLISLYNTALNYEQFLTVNLVPALLHIFAMTAAVWTVGRELRDGTAGHWMVATQVNSFRQMCAALCAKLLPGIVVLGLIGSGFFIFLLLFRGWQPTGSLAIGIAALWLMLILYSVLGALLVGLLRSLRIGLSAVGFITAPAFAFAGVAFPVMGMPALAQLWANILPFSHYIHLQTRLWQQAAPVLTILPTLFFMLLASSIILVVATFVTRKAFLQADCWGKR</sequence>
<accession>A0A2S9GW00</accession>
<dbReference type="OrthoDB" id="9803577at2"/>
<evidence type="ECO:0000256" key="2">
    <source>
        <dbReference type="ARBA" id="ARBA00022475"/>
    </source>
</evidence>
<reference evidence="8 9" key="1">
    <citation type="submission" date="2018-02" db="EMBL/GenBank/DDBJ databases">
        <title>Solimicrobium silvestre gen. nov., sp. nov., isolated from alpine forest soil.</title>
        <authorList>
            <person name="Margesin R."/>
            <person name="Albuquerque L."/>
            <person name="Zhang D.-C."/>
            <person name="Froufe H.J.C."/>
            <person name="Severino R."/>
            <person name="Roxo I."/>
            <person name="Egas C."/>
            <person name="Da Costa M.S."/>
        </authorList>
    </citation>
    <scope>NUCLEOTIDE SEQUENCE [LARGE SCALE GENOMIC DNA]</scope>
    <source>
        <strain evidence="8 9">S20-91</strain>
    </source>
</reference>
<dbReference type="Pfam" id="PF12698">
    <property type="entry name" value="ABC2_membrane_3"/>
    <property type="match status" value="1"/>
</dbReference>
<dbReference type="InterPro" id="IPR051449">
    <property type="entry name" value="ABC-2_transporter_component"/>
</dbReference>
<dbReference type="AlphaFoldDB" id="A0A2S9GW00"/>
<dbReference type="RefSeq" id="WP_105533201.1">
    <property type="nucleotide sequence ID" value="NZ_PUGF01000018.1"/>
</dbReference>
<dbReference type="PANTHER" id="PTHR30294:SF47">
    <property type="entry name" value="INNER MEMBRANE TRANSPORT PERMEASE YHHJ"/>
    <property type="match status" value="1"/>
</dbReference>
<dbReference type="InterPro" id="IPR013525">
    <property type="entry name" value="ABC2_TM"/>
</dbReference>
<feature type="transmembrane region" description="Helical" evidence="6">
    <location>
        <begin position="352"/>
        <end position="376"/>
    </location>
</feature>
<keyword evidence="2" id="KW-1003">Cell membrane</keyword>
<dbReference type="Proteomes" id="UP000237839">
    <property type="component" value="Unassembled WGS sequence"/>
</dbReference>
<gene>
    <name evidence="8" type="ORF">S2091_3455</name>
</gene>
<comment type="subcellular location">
    <subcellularLocation>
        <location evidence="1">Cell membrane</location>
        <topology evidence="1">Multi-pass membrane protein</topology>
    </subcellularLocation>
</comment>
<name>A0A2S9GW00_9BURK</name>
<feature type="domain" description="ABC-2 type transporter transmembrane" evidence="7">
    <location>
        <begin position="22"/>
        <end position="377"/>
    </location>
</feature>
<dbReference type="GO" id="GO:0005886">
    <property type="term" value="C:plasma membrane"/>
    <property type="evidence" value="ECO:0007669"/>
    <property type="project" value="UniProtKB-SubCell"/>
</dbReference>
<protein>
    <submittedName>
        <fullName evidence="8">ABC-2 family transporter protein</fullName>
    </submittedName>
</protein>
<evidence type="ECO:0000259" key="7">
    <source>
        <dbReference type="Pfam" id="PF12698"/>
    </source>
</evidence>
<dbReference type="EMBL" id="PUGF01000018">
    <property type="protein sequence ID" value="PRC91899.1"/>
    <property type="molecule type" value="Genomic_DNA"/>
</dbReference>
<dbReference type="Gene3D" id="3.40.1710.10">
    <property type="entry name" value="abc type-2 transporter like domain"/>
    <property type="match status" value="1"/>
</dbReference>
<keyword evidence="5 6" id="KW-0472">Membrane</keyword>
<keyword evidence="9" id="KW-1185">Reference proteome</keyword>
<feature type="transmembrane region" description="Helical" evidence="6">
    <location>
        <begin position="270"/>
        <end position="295"/>
    </location>
</feature>
<evidence type="ECO:0000313" key="9">
    <source>
        <dbReference type="Proteomes" id="UP000237839"/>
    </source>
</evidence>
<evidence type="ECO:0000256" key="1">
    <source>
        <dbReference type="ARBA" id="ARBA00004651"/>
    </source>
</evidence>
<feature type="transmembrane region" description="Helical" evidence="6">
    <location>
        <begin position="20"/>
        <end position="40"/>
    </location>
</feature>
<keyword evidence="3 6" id="KW-0812">Transmembrane</keyword>
<evidence type="ECO:0000256" key="5">
    <source>
        <dbReference type="ARBA" id="ARBA00023136"/>
    </source>
</evidence>
<proteinExistence type="predicted"/>
<feature type="transmembrane region" description="Helical" evidence="6">
    <location>
        <begin position="240"/>
        <end position="264"/>
    </location>
</feature>
<evidence type="ECO:0000256" key="3">
    <source>
        <dbReference type="ARBA" id="ARBA00022692"/>
    </source>
</evidence>
<organism evidence="8 9">
    <name type="scientific">Solimicrobium silvestre</name>
    <dbReference type="NCBI Taxonomy" id="2099400"/>
    <lineage>
        <taxon>Bacteria</taxon>
        <taxon>Pseudomonadati</taxon>
        <taxon>Pseudomonadota</taxon>
        <taxon>Betaproteobacteria</taxon>
        <taxon>Burkholderiales</taxon>
        <taxon>Oxalobacteraceae</taxon>
        <taxon>Solimicrobium</taxon>
    </lineage>
</organism>
<feature type="transmembrane region" description="Helical" evidence="6">
    <location>
        <begin position="307"/>
        <end position="332"/>
    </location>
</feature>
<comment type="caution">
    <text evidence="8">The sequence shown here is derived from an EMBL/GenBank/DDBJ whole genome shotgun (WGS) entry which is preliminary data.</text>
</comment>
<dbReference type="PANTHER" id="PTHR30294">
    <property type="entry name" value="MEMBRANE COMPONENT OF ABC TRANSPORTER YHHJ-RELATED"/>
    <property type="match status" value="1"/>
</dbReference>
<keyword evidence="4 6" id="KW-1133">Transmembrane helix</keyword>
<evidence type="ECO:0000256" key="6">
    <source>
        <dbReference type="SAM" id="Phobius"/>
    </source>
</evidence>
<evidence type="ECO:0000256" key="4">
    <source>
        <dbReference type="ARBA" id="ARBA00022989"/>
    </source>
</evidence>
<dbReference type="GO" id="GO:0140359">
    <property type="term" value="F:ABC-type transporter activity"/>
    <property type="evidence" value="ECO:0007669"/>
    <property type="project" value="InterPro"/>
</dbReference>
<evidence type="ECO:0000313" key="8">
    <source>
        <dbReference type="EMBL" id="PRC91899.1"/>
    </source>
</evidence>